<proteinExistence type="predicted"/>
<feature type="transmembrane region" description="Helical" evidence="10">
    <location>
        <begin position="442"/>
        <end position="460"/>
    </location>
</feature>
<keyword evidence="4" id="KW-1003">Cell membrane</keyword>
<keyword evidence="3" id="KW-0050">Antiport</keyword>
<feature type="transmembrane region" description="Helical" evidence="10">
    <location>
        <begin position="262"/>
        <end position="281"/>
    </location>
</feature>
<keyword evidence="2" id="KW-0813">Transport</keyword>
<dbReference type="GO" id="GO:0006811">
    <property type="term" value="P:monoatomic ion transport"/>
    <property type="evidence" value="ECO:0007669"/>
    <property type="project" value="UniProtKB-KW"/>
</dbReference>
<dbReference type="InterPro" id="IPR002528">
    <property type="entry name" value="MATE_fam"/>
</dbReference>
<feature type="transmembrane region" description="Helical" evidence="10">
    <location>
        <begin position="378"/>
        <end position="396"/>
    </location>
</feature>
<name>A0A2W1NJF0_9FLAO</name>
<keyword evidence="6 10" id="KW-1133">Transmembrane helix</keyword>
<keyword evidence="8 10" id="KW-0472">Membrane</keyword>
<feature type="transmembrane region" description="Helical" evidence="10">
    <location>
        <begin position="114"/>
        <end position="135"/>
    </location>
</feature>
<dbReference type="Pfam" id="PF01554">
    <property type="entry name" value="MatE"/>
    <property type="match status" value="2"/>
</dbReference>
<dbReference type="GO" id="GO:0005886">
    <property type="term" value="C:plasma membrane"/>
    <property type="evidence" value="ECO:0007669"/>
    <property type="project" value="UniProtKB-SubCell"/>
</dbReference>
<evidence type="ECO:0000256" key="6">
    <source>
        <dbReference type="ARBA" id="ARBA00022989"/>
    </source>
</evidence>
<dbReference type="PANTHER" id="PTHR43298">
    <property type="entry name" value="MULTIDRUG RESISTANCE PROTEIN NORM-RELATED"/>
    <property type="match status" value="1"/>
</dbReference>
<accession>A0A2W1NJF0</accession>
<evidence type="ECO:0000256" key="9">
    <source>
        <dbReference type="ARBA" id="ARBA00031636"/>
    </source>
</evidence>
<protein>
    <recommendedName>
        <fullName evidence="9">Multidrug-efflux transporter</fullName>
    </recommendedName>
</protein>
<feature type="transmembrane region" description="Helical" evidence="10">
    <location>
        <begin position="301"/>
        <end position="320"/>
    </location>
</feature>
<evidence type="ECO:0000256" key="8">
    <source>
        <dbReference type="ARBA" id="ARBA00023136"/>
    </source>
</evidence>
<dbReference type="AlphaFoldDB" id="A0A2W1NJF0"/>
<evidence type="ECO:0000256" key="7">
    <source>
        <dbReference type="ARBA" id="ARBA00023065"/>
    </source>
</evidence>
<evidence type="ECO:0000313" key="11">
    <source>
        <dbReference type="EMBL" id="PZE15752.1"/>
    </source>
</evidence>
<evidence type="ECO:0000256" key="4">
    <source>
        <dbReference type="ARBA" id="ARBA00022475"/>
    </source>
</evidence>
<dbReference type="PANTHER" id="PTHR43298:SF2">
    <property type="entry name" value="FMN_FAD EXPORTER YEEO-RELATED"/>
    <property type="match status" value="1"/>
</dbReference>
<evidence type="ECO:0000256" key="2">
    <source>
        <dbReference type="ARBA" id="ARBA00022448"/>
    </source>
</evidence>
<dbReference type="CDD" id="cd13133">
    <property type="entry name" value="MATE_like_7"/>
    <property type="match status" value="1"/>
</dbReference>
<evidence type="ECO:0000256" key="5">
    <source>
        <dbReference type="ARBA" id="ARBA00022692"/>
    </source>
</evidence>
<dbReference type="GO" id="GO:0015297">
    <property type="term" value="F:antiporter activity"/>
    <property type="evidence" value="ECO:0007669"/>
    <property type="project" value="UniProtKB-KW"/>
</dbReference>
<gene>
    <name evidence="11" type="ORF">DNU06_16375</name>
</gene>
<evidence type="ECO:0000256" key="10">
    <source>
        <dbReference type="SAM" id="Phobius"/>
    </source>
</evidence>
<feature type="transmembrane region" description="Helical" evidence="10">
    <location>
        <begin position="214"/>
        <end position="235"/>
    </location>
</feature>
<evidence type="ECO:0000313" key="12">
    <source>
        <dbReference type="Proteomes" id="UP000249248"/>
    </source>
</evidence>
<dbReference type="EMBL" id="QKSB01000017">
    <property type="protein sequence ID" value="PZE15752.1"/>
    <property type="molecule type" value="Genomic_DNA"/>
</dbReference>
<dbReference type="PIRSF" id="PIRSF006603">
    <property type="entry name" value="DinF"/>
    <property type="match status" value="1"/>
</dbReference>
<dbReference type="NCBIfam" id="TIGR00797">
    <property type="entry name" value="matE"/>
    <property type="match status" value="1"/>
</dbReference>
<comment type="caution">
    <text evidence="11">The sequence shown here is derived from an EMBL/GenBank/DDBJ whole genome shotgun (WGS) entry which is preliminary data.</text>
</comment>
<dbReference type="Proteomes" id="UP000249248">
    <property type="component" value="Unassembled WGS sequence"/>
</dbReference>
<keyword evidence="12" id="KW-1185">Reference proteome</keyword>
<sequence>MLNCLNIVIFLYEIFFEKSFHPSIMLKVDKKSIIQIAIPIMLGTFIQNIVMITDAILVNKLGTVAFDAANNAGLLYLVFFMLNKGLGDGTQIQIANEFGKNKPFAINRTLNHSFVIQMTLSIVFIGILFLLIPLFTQNFVANKPIGEAMETFLNYRMYGLIFAGIQVSIMSFFIGIGKTKIIIYASLFLAVLNIFLDFGLIFGRFGLPEMGLAGAALASTISEAATCLLLFYYLIKSKHLKGFEFTWVKQFESSRFKQLIKLSYPLMIGGFLSIAVWFVFFSMIEQGSAFNLEVSHVVRNLFFISFIPIFGFGATTRTYVSYFHGKKNPIQIKKSIKQMLILSVVFYLLFFHGAILYPHLLVRLISDNPLVIEKSAEILQLVFGSMLIFSVVAILYNSVSALGKTFHAMLIEIVSILIYLIFSYQVILVYQWDIFYIWTVEYIYFLVTGILSVIYLWHYYKKMNRYYYE</sequence>
<keyword evidence="5 10" id="KW-0812">Transmembrane</keyword>
<keyword evidence="7" id="KW-0406">Ion transport</keyword>
<feature type="transmembrane region" description="Helical" evidence="10">
    <location>
        <begin position="155"/>
        <end position="174"/>
    </location>
</feature>
<dbReference type="InterPro" id="IPR048279">
    <property type="entry name" value="MdtK-like"/>
</dbReference>
<feature type="transmembrane region" description="Helical" evidence="10">
    <location>
        <begin position="33"/>
        <end position="58"/>
    </location>
</feature>
<comment type="subcellular location">
    <subcellularLocation>
        <location evidence="1">Cell membrane</location>
        <topology evidence="1">Multi-pass membrane protein</topology>
    </subcellularLocation>
</comment>
<dbReference type="GO" id="GO:0042910">
    <property type="term" value="F:xenobiotic transmembrane transporter activity"/>
    <property type="evidence" value="ECO:0007669"/>
    <property type="project" value="InterPro"/>
</dbReference>
<feature type="transmembrane region" description="Helical" evidence="10">
    <location>
        <begin position="64"/>
        <end position="82"/>
    </location>
</feature>
<feature type="transmembrane region" description="Helical" evidence="10">
    <location>
        <begin position="408"/>
        <end position="430"/>
    </location>
</feature>
<evidence type="ECO:0000256" key="3">
    <source>
        <dbReference type="ARBA" id="ARBA00022449"/>
    </source>
</evidence>
<evidence type="ECO:0000256" key="1">
    <source>
        <dbReference type="ARBA" id="ARBA00004651"/>
    </source>
</evidence>
<feature type="transmembrane region" description="Helical" evidence="10">
    <location>
        <begin position="181"/>
        <end position="202"/>
    </location>
</feature>
<organism evidence="11 12">
    <name type="scientific">Putridiphycobacter roseus</name>
    <dbReference type="NCBI Taxonomy" id="2219161"/>
    <lineage>
        <taxon>Bacteria</taxon>
        <taxon>Pseudomonadati</taxon>
        <taxon>Bacteroidota</taxon>
        <taxon>Flavobacteriia</taxon>
        <taxon>Flavobacteriales</taxon>
        <taxon>Crocinitomicaceae</taxon>
        <taxon>Putridiphycobacter</taxon>
    </lineage>
</organism>
<feature type="transmembrane region" description="Helical" evidence="10">
    <location>
        <begin position="340"/>
        <end position="358"/>
    </location>
</feature>
<reference evidence="11 12" key="1">
    <citation type="submission" date="2018-06" db="EMBL/GenBank/DDBJ databases">
        <title>The draft genome sequence of Crocinitomix sp. SM1701.</title>
        <authorList>
            <person name="Zhang X."/>
        </authorList>
    </citation>
    <scope>NUCLEOTIDE SEQUENCE [LARGE SCALE GENOMIC DNA]</scope>
    <source>
        <strain evidence="11 12">SM1701</strain>
    </source>
</reference>
<dbReference type="InterPro" id="IPR050222">
    <property type="entry name" value="MATE_MdtK"/>
</dbReference>